<protein>
    <recommendedName>
        <fullName evidence="4">Anaphase-promoting complex subunit 4 WD40 domain-containing protein</fullName>
    </recommendedName>
</protein>
<dbReference type="Proteomes" id="UP000324800">
    <property type="component" value="Unassembled WGS sequence"/>
</dbReference>
<sequence length="119" mass="13133">MSRNAPLLEQAFGTTSCRNSMFSVNARRTEIAHAVGCAVAIHSSRTGKLKHFLARRQDERPIQCLSFSTCGRFLAVGESGPNGKVAVWDAESKIFLRDLIGHKEGVRIVGFSHTMKNMK</sequence>
<organism evidence="2 3">
    <name type="scientific">Streblomastix strix</name>
    <dbReference type="NCBI Taxonomy" id="222440"/>
    <lineage>
        <taxon>Eukaryota</taxon>
        <taxon>Metamonada</taxon>
        <taxon>Preaxostyla</taxon>
        <taxon>Oxymonadida</taxon>
        <taxon>Streblomastigidae</taxon>
        <taxon>Streblomastix</taxon>
    </lineage>
</organism>
<dbReference type="EMBL" id="SNRW01014847">
    <property type="protein sequence ID" value="KAA6371018.1"/>
    <property type="molecule type" value="Genomic_DNA"/>
</dbReference>
<evidence type="ECO:0008006" key="4">
    <source>
        <dbReference type="Google" id="ProtNLM"/>
    </source>
</evidence>
<dbReference type="PANTHER" id="PTHR45589:SF1">
    <property type="entry name" value="WD REPEAT DOMAIN 62, ISOFORM G"/>
    <property type="match status" value="1"/>
</dbReference>
<name>A0A5J4UKK2_9EUKA</name>
<feature type="non-terminal residue" evidence="2">
    <location>
        <position position="119"/>
    </location>
</feature>
<reference evidence="2 3" key="1">
    <citation type="submission" date="2019-03" db="EMBL/GenBank/DDBJ databases">
        <title>Single cell metagenomics reveals metabolic interactions within the superorganism composed of flagellate Streblomastix strix and complex community of Bacteroidetes bacteria on its surface.</title>
        <authorList>
            <person name="Treitli S.C."/>
            <person name="Kolisko M."/>
            <person name="Husnik F."/>
            <person name="Keeling P."/>
            <person name="Hampl V."/>
        </authorList>
    </citation>
    <scope>NUCLEOTIDE SEQUENCE [LARGE SCALE GENOMIC DNA]</scope>
    <source>
        <strain evidence="2">ST1C</strain>
    </source>
</reference>
<accession>A0A5J4UKK2</accession>
<dbReference type="EMBL" id="SNRW01014851">
    <property type="protein sequence ID" value="KAA6371015.1"/>
    <property type="molecule type" value="Genomic_DNA"/>
</dbReference>
<dbReference type="Gene3D" id="2.130.10.10">
    <property type="entry name" value="YVTN repeat-like/Quinoprotein amine dehydrogenase"/>
    <property type="match status" value="1"/>
</dbReference>
<dbReference type="OrthoDB" id="6252103at2759"/>
<proteinExistence type="predicted"/>
<evidence type="ECO:0000313" key="3">
    <source>
        <dbReference type="Proteomes" id="UP000324800"/>
    </source>
</evidence>
<dbReference type="InterPro" id="IPR015943">
    <property type="entry name" value="WD40/YVTN_repeat-like_dom_sf"/>
</dbReference>
<dbReference type="InterPro" id="IPR052779">
    <property type="entry name" value="WDR62"/>
</dbReference>
<dbReference type="AlphaFoldDB" id="A0A5J4UKK2"/>
<comment type="caution">
    <text evidence="2">The sequence shown here is derived from an EMBL/GenBank/DDBJ whole genome shotgun (WGS) entry which is preliminary data.</text>
</comment>
<dbReference type="PANTHER" id="PTHR45589">
    <property type="entry name" value="WD REPEAT DOMAIN 62, ISOFORM G"/>
    <property type="match status" value="1"/>
</dbReference>
<evidence type="ECO:0000313" key="2">
    <source>
        <dbReference type="EMBL" id="KAA6371018.1"/>
    </source>
</evidence>
<dbReference type="SUPFAM" id="SSF82171">
    <property type="entry name" value="DPP6 N-terminal domain-like"/>
    <property type="match status" value="1"/>
</dbReference>
<gene>
    <name evidence="2" type="ORF">EZS28_033455</name>
    <name evidence="1" type="ORF">EZS28_033458</name>
</gene>
<evidence type="ECO:0000313" key="1">
    <source>
        <dbReference type="EMBL" id="KAA6371015.1"/>
    </source>
</evidence>